<evidence type="ECO:0000256" key="1">
    <source>
        <dbReference type="ARBA" id="ARBA00022448"/>
    </source>
</evidence>
<dbReference type="Gene3D" id="1.20.190.50">
    <property type="match status" value="1"/>
</dbReference>
<evidence type="ECO:0000256" key="7">
    <source>
        <dbReference type="RuleBase" id="RU365072"/>
    </source>
</evidence>
<evidence type="ECO:0000256" key="6">
    <source>
        <dbReference type="ARBA" id="ARBA00023242"/>
    </source>
</evidence>
<evidence type="ECO:0000256" key="3">
    <source>
        <dbReference type="ARBA" id="ARBA00022927"/>
    </source>
</evidence>
<comment type="subunit">
    <text evidence="7">Part of the nuclear pore complex (NPC).</text>
</comment>
<reference evidence="8 9" key="1">
    <citation type="journal article" date="2007" name="Proc. Natl. Acad. Sci. U.S.A.">
        <title>Independent sorting-out of thousands of duplicated gene pairs in two yeast species descended from a whole-genome duplication.</title>
        <authorList>
            <person name="Scannell D.R."/>
            <person name="Frank A.C."/>
            <person name="Conant G.C."/>
            <person name="Byrne K.P."/>
            <person name="Woolfit M."/>
            <person name="Wolfe K.H."/>
        </authorList>
    </citation>
    <scope>NUCLEOTIDE SEQUENCE [LARGE SCALE GENOMIC DNA]</scope>
    <source>
        <strain evidence="9">ATCC 22028 / DSM 70294 / BCRC 21397 / CBS 2163 / NBRC 10782 / NRRL Y-8283 / UCD 57-17</strain>
    </source>
</reference>
<dbReference type="GO" id="GO:0030466">
    <property type="term" value="P:silent mating-type cassette heterochromatin formation"/>
    <property type="evidence" value="ECO:0007669"/>
    <property type="project" value="EnsemblFungi"/>
</dbReference>
<dbReference type="PANTHER" id="PTHR13003:SF2">
    <property type="entry name" value="NUCLEAR PORE COMPLEX PROTEIN NUP107"/>
    <property type="match status" value="1"/>
</dbReference>
<dbReference type="FunCoup" id="A7TIP7">
    <property type="interactions" value="575"/>
</dbReference>
<dbReference type="AlphaFoldDB" id="A7TIP7"/>
<keyword evidence="7" id="KW-0472">Membrane</keyword>
<dbReference type="PANTHER" id="PTHR13003">
    <property type="entry name" value="NUP107-RELATED"/>
    <property type="match status" value="1"/>
</dbReference>
<accession>A7TIP7</accession>
<evidence type="ECO:0000256" key="5">
    <source>
        <dbReference type="ARBA" id="ARBA00023132"/>
    </source>
</evidence>
<dbReference type="GO" id="GO:0031990">
    <property type="term" value="P:mRNA export from nucleus in response to heat stress"/>
    <property type="evidence" value="ECO:0007669"/>
    <property type="project" value="EnsemblFungi"/>
</dbReference>
<keyword evidence="5 7" id="KW-0906">Nuclear pore complex</keyword>
<dbReference type="Proteomes" id="UP000000267">
    <property type="component" value="Unassembled WGS sequence"/>
</dbReference>
<evidence type="ECO:0000256" key="4">
    <source>
        <dbReference type="ARBA" id="ARBA00023010"/>
    </source>
</evidence>
<sequence length="727" mass="83937">MEVDKDVLSRDCLVEFANALTDYRIEQFNDIENVDPFDIIRQFRSVIAKTSLQASSNIEGLDTVWNSDLVLEANFWHLVEILLSFRTSQEFLDKESSISSKPYNSSIIFEKELLQKDKNLYQIWLIIVWIEGNFPFVEKPSNIPSSKWTNTLVTSGLMSSDLDYPLRDCSVVINDKDKADDHVFYKYVYELLLCGNYDQIFEECKLSDNITLNMIMCGMQEYVDPSIDVQLKDEFEVQQGVKKHSLWRRAVYSLSQNDKLDKYERAIYSYLAGDIPNDEVLQTLNWDSELLVYLNQILKIEVENYLLQNGKVNNDELILSLPSNTMDLQSILNLLSAKHPEESEHPIRVLIGSVMLNTIPSVLHSSVSMLMNVVTGIENDNDIFGEPYLLRVVTHMTIFLEILNPGTISESDKTKLITAYISILKSQELYDLIPIYISFLSHNEAIEASSFILSNLEGKDIRKKQLEICNFLKLPVEDMLKRTTQCVFAETESEYTPVGDITISFESSDIDRHLILGVDWLIEGNLYEDAVESSIALSRRFLLNGKVKSLEMFLDEKPIDDLLKNYQLSKIHEMDVDSTEDTSVLEIQQYRYLINIFKQYMEWEKTVKLLNSESNIPSIIEKFQEFFQSTFKLIKTFLVDLTENIDHKDHDILFEIRALYTPYLIMELHKGLVEAASLLRIPRFIKDALNITNLVANEDDKIYLLFQSSGKLKEYLQLVAQTATLTP</sequence>
<dbReference type="GO" id="GO:0045944">
    <property type="term" value="P:positive regulation of transcription by RNA polymerase II"/>
    <property type="evidence" value="ECO:0007669"/>
    <property type="project" value="EnsemblFungi"/>
</dbReference>
<keyword evidence="3" id="KW-0653">Protein transport</keyword>
<dbReference type="GO" id="GO:0051664">
    <property type="term" value="P:nuclear pore localization"/>
    <property type="evidence" value="ECO:0007669"/>
    <property type="project" value="EnsemblFungi"/>
</dbReference>
<dbReference type="GO" id="GO:0017056">
    <property type="term" value="F:structural constituent of nuclear pore"/>
    <property type="evidence" value="ECO:0007669"/>
    <property type="project" value="UniProtKB-UniRule"/>
</dbReference>
<comment type="function">
    <text evidence="7">Functions as a component of the nuclear pore complex (NPC).</text>
</comment>
<dbReference type="GO" id="GO:0006606">
    <property type="term" value="P:protein import into nucleus"/>
    <property type="evidence" value="ECO:0007669"/>
    <property type="project" value="EnsemblFungi"/>
</dbReference>
<organism evidence="9">
    <name type="scientific">Vanderwaltozyma polyspora (strain ATCC 22028 / DSM 70294 / BCRC 21397 / CBS 2163 / NBRC 10782 / NRRL Y-8283 / UCD 57-17)</name>
    <name type="common">Kluyveromyces polysporus</name>
    <dbReference type="NCBI Taxonomy" id="436907"/>
    <lineage>
        <taxon>Eukaryota</taxon>
        <taxon>Fungi</taxon>
        <taxon>Dikarya</taxon>
        <taxon>Ascomycota</taxon>
        <taxon>Saccharomycotina</taxon>
        <taxon>Saccharomycetes</taxon>
        <taxon>Saccharomycetales</taxon>
        <taxon>Saccharomycetaceae</taxon>
        <taxon>Vanderwaltozyma</taxon>
    </lineage>
</organism>
<keyword evidence="2" id="KW-0509">mRNA transport</keyword>
<protein>
    <recommendedName>
        <fullName evidence="7">Nuclear pore complex protein</fullName>
    </recommendedName>
</protein>
<proteinExistence type="inferred from homology"/>
<evidence type="ECO:0000313" key="9">
    <source>
        <dbReference type="Proteomes" id="UP000000267"/>
    </source>
</evidence>
<evidence type="ECO:0000256" key="2">
    <source>
        <dbReference type="ARBA" id="ARBA00022816"/>
    </source>
</evidence>
<dbReference type="eggNOG" id="KOG1964">
    <property type="taxonomic scope" value="Eukaryota"/>
</dbReference>
<dbReference type="GO" id="GO:0000973">
    <property type="term" value="P:post-transcriptional tethering of RNA polymerase II gene DNA at nuclear periphery"/>
    <property type="evidence" value="ECO:0007669"/>
    <property type="project" value="EnsemblFungi"/>
</dbReference>
<dbReference type="GO" id="GO:0006302">
    <property type="term" value="P:double-strand break repair"/>
    <property type="evidence" value="ECO:0007669"/>
    <property type="project" value="EnsemblFungi"/>
</dbReference>
<comment type="subcellular location">
    <subcellularLocation>
        <location evidence="7">Nucleus</location>
        <location evidence="7">Nuclear pore complex</location>
    </subcellularLocation>
    <subcellularLocation>
        <location evidence="7">Nucleus membrane</location>
    </subcellularLocation>
</comment>
<dbReference type="PhylomeDB" id="A7TIP7"/>
<dbReference type="Gene3D" id="1.10.3450.20">
    <property type="match status" value="1"/>
</dbReference>
<dbReference type="InterPro" id="IPR007252">
    <property type="entry name" value="Nup84/Nup107"/>
</dbReference>
<dbReference type="GO" id="GO:0042802">
    <property type="term" value="F:identical protein binding"/>
    <property type="evidence" value="ECO:0007669"/>
    <property type="project" value="EnsemblFungi"/>
</dbReference>
<keyword evidence="6 7" id="KW-0539">Nucleus</keyword>
<dbReference type="DNASU" id="5546093"/>
<evidence type="ECO:0000313" key="8">
    <source>
        <dbReference type="EMBL" id="EDO17839.1"/>
    </source>
</evidence>
<dbReference type="OrthoDB" id="3098at2759"/>
<name>A7TIP7_VANPO</name>
<gene>
    <name evidence="8" type="ORF">Kpol_1043p29</name>
</gene>
<dbReference type="STRING" id="436907.A7TIP7"/>
<dbReference type="GeneID" id="5546093"/>
<comment type="similarity">
    <text evidence="7">Belongs to the nucleoporin Nup84/Nup107 family.</text>
</comment>
<dbReference type="InParanoid" id="A7TIP7"/>
<keyword evidence="4 7" id="KW-0811">Translocation</keyword>
<dbReference type="RefSeq" id="XP_001645697.1">
    <property type="nucleotide sequence ID" value="XM_001645647.1"/>
</dbReference>
<dbReference type="EMBL" id="DS480397">
    <property type="protein sequence ID" value="EDO17839.1"/>
    <property type="molecule type" value="Genomic_DNA"/>
</dbReference>
<dbReference type="Pfam" id="PF04121">
    <property type="entry name" value="Nup84_Nup100"/>
    <property type="match status" value="1"/>
</dbReference>
<dbReference type="GO" id="GO:0031080">
    <property type="term" value="C:nuclear pore outer ring"/>
    <property type="evidence" value="ECO:0007669"/>
    <property type="project" value="EnsemblFungi"/>
</dbReference>
<dbReference type="GO" id="GO:0031509">
    <property type="term" value="P:subtelomeric heterochromatin formation"/>
    <property type="evidence" value="ECO:0007669"/>
    <property type="project" value="EnsemblFungi"/>
</dbReference>
<keyword evidence="9" id="KW-1185">Reference proteome</keyword>
<dbReference type="KEGG" id="vpo:Kpol_1043p29"/>
<keyword evidence="1 7" id="KW-0813">Transport</keyword>
<dbReference type="OMA" id="YEIRALY"/>
<dbReference type="GO" id="GO:0000781">
    <property type="term" value="C:chromosome, telomeric region"/>
    <property type="evidence" value="ECO:0007669"/>
    <property type="project" value="GOC"/>
</dbReference>
<dbReference type="HOGENOM" id="CLU_023045_0_0_1"/>
<dbReference type="GO" id="GO:0031965">
    <property type="term" value="C:nuclear membrane"/>
    <property type="evidence" value="ECO:0007669"/>
    <property type="project" value="UniProtKB-SubCell"/>
</dbReference>
<dbReference type="GO" id="GO:0034398">
    <property type="term" value="P:telomere tethering at nuclear periphery"/>
    <property type="evidence" value="ECO:0007669"/>
    <property type="project" value="EnsemblFungi"/>
</dbReference>